<dbReference type="PANTHER" id="PTHR33144:SF45">
    <property type="entry name" value="TRANSPOSASE TNP1_EN_SPM-LIKE DOMAIN-CONTAINING PROTEIN"/>
    <property type="match status" value="1"/>
</dbReference>
<dbReference type="InterPro" id="IPR004252">
    <property type="entry name" value="Probable_transposase_24"/>
</dbReference>
<dbReference type="Pfam" id="PF03004">
    <property type="entry name" value="Transposase_24"/>
    <property type="match status" value="1"/>
</dbReference>
<keyword evidence="3" id="KW-1185">Reference proteome</keyword>
<sequence length="222" mass="25927">MIQKVSYLEDAWKNVEGHKREFVSQVLNDTKSIDENVKHRCSKEIDQKDWKAFIEYRLEEDTLENCRKNTENCSKQLYTRIGGSKSMARRREEEVRRHGRHISRGEMLTMVHRRNDGSYIYDDARATGEAIIDIKSRDKSAKELFQNDSLAQVLEKEHSGRVCGVGPRLCLTKLCGSTSHQSSYAVQIEEYQKKIVELKAEASEEKKKRQAMENILRFLIER</sequence>
<comment type="caution">
    <text evidence="2">The sequence shown here is derived from an EMBL/GenBank/DDBJ whole genome shotgun (WGS) entry which is preliminary data.</text>
</comment>
<evidence type="ECO:0000313" key="2">
    <source>
        <dbReference type="EMBL" id="MED6183127.1"/>
    </source>
</evidence>
<feature type="coiled-coil region" evidence="1">
    <location>
        <begin position="181"/>
        <end position="215"/>
    </location>
</feature>
<protein>
    <submittedName>
        <fullName evidence="2">Uncharacterized protein</fullName>
    </submittedName>
</protein>
<proteinExistence type="predicted"/>
<dbReference type="PANTHER" id="PTHR33144">
    <property type="entry name" value="OS10G0409366 PROTEIN-RELATED"/>
    <property type="match status" value="1"/>
</dbReference>
<organism evidence="2 3">
    <name type="scientific">Stylosanthes scabra</name>
    <dbReference type="NCBI Taxonomy" id="79078"/>
    <lineage>
        <taxon>Eukaryota</taxon>
        <taxon>Viridiplantae</taxon>
        <taxon>Streptophyta</taxon>
        <taxon>Embryophyta</taxon>
        <taxon>Tracheophyta</taxon>
        <taxon>Spermatophyta</taxon>
        <taxon>Magnoliopsida</taxon>
        <taxon>eudicotyledons</taxon>
        <taxon>Gunneridae</taxon>
        <taxon>Pentapetalae</taxon>
        <taxon>rosids</taxon>
        <taxon>fabids</taxon>
        <taxon>Fabales</taxon>
        <taxon>Fabaceae</taxon>
        <taxon>Papilionoideae</taxon>
        <taxon>50 kb inversion clade</taxon>
        <taxon>dalbergioids sensu lato</taxon>
        <taxon>Dalbergieae</taxon>
        <taxon>Pterocarpus clade</taxon>
        <taxon>Stylosanthes</taxon>
    </lineage>
</organism>
<accession>A0ABU6WBA6</accession>
<keyword evidence="1" id="KW-0175">Coiled coil</keyword>
<reference evidence="2 3" key="1">
    <citation type="journal article" date="2023" name="Plants (Basel)">
        <title>Bridging the Gap: Combining Genomics and Transcriptomics Approaches to Understand Stylosanthes scabra, an Orphan Legume from the Brazilian Caatinga.</title>
        <authorList>
            <person name="Ferreira-Neto J.R.C."/>
            <person name="da Silva M.D."/>
            <person name="Binneck E."/>
            <person name="de Melo N.F."/>
            <person name="da Silva R.H."/>
            <person name="de Melo A.L.T.M."/>
            <person name="Pandolfi V."/>
            <person name="Bustamante F.O."/>
            <person name="Brasileiro-Vidal A.C."/>
            <person name="Benko-Iseppon A.M."/>
        </authorList>
    </citation>
    <scope>NUCLEOTIDE SEQUENCE [LARGE SCALE GENOMIC DNA]</scope>
    <source>
        <tissue evidence="2">Leaves</tissue>
    </source>
</reference>
<dbReference type="Proteomes" id="UP001341840">
    <property type="component" value="Unassembled WGS sequence"/>
</dbReference>
<name>A0ABU6WBA6_9FABA</name>
<evidence type="ECO:0000313" key="3">
    <source>
        <dbReference type="Proteomes" id="UP001341840"/>
    </source>
</evidence>
<gene>
    <name evidence="2" type="ORF">PIB30_035156</name>
</gene>
<evidence type="ECO:0000256" key="1">
    <source>
        <dbReference type="SAM" id="Coils"/>
    </source>
</evidence>
<dbReference type="EMBL" id="JASCZI010181409">
    <property type="protein sequence ID" value="MED6183127.1"/>
    <property type="molecule type" value="Genomic_DNA"/>
</dbReference>